<feature type="chain" id="PRO_5047136617" evidence="10">
    <location>
        <begin position="25"/>
        <end position="248"/>
    </location>
</feature>
<keyword evidence="7 9" id="KW-0472">Membrane</keyword>
<feature type="domain" description="Cytochrome c" evidence="11">
    <location>
        <begin position="41"/>
        <end position="211"/>
    </location>
</feature>
<keyword evidence="12" id="KW-0503">Monooxygenase</keyword>
<evidence type="ECO:0000256" key="3">
    <source>
        <dbReference type="ARBA" id="ARBA00022692"/>
    </source>
</evidence>
<dbReference type="PANTHER" id="PTHR10266">
    <property type="entry name" value="CYTOCHROME C1"/>
    <property type="match status" value="1"/>
</dbReference>
<dbReference type="InterPro" id="IPR036909">
    <property type="entry name" value="Cyt_c-like_dom_sf"/>
</dbReference>
<keyword evidence="3 9" id="KW-0812">Transmembrane</keyword>
<dbReference type="SUPFAM" id="SSF46626">
    <property type="entry name" value="Cytochrome c"/>
    <property type="match status" value="1"/>
</dbReference>
<organism evidence="12 13">
    <name type="scientific">Xanthomonas sacchari</name>
    <dbReference type="NCBI Taxonomy" id="56458"/>
    <lineage>
        <taxon>Bacteria</taxon>
        <taxon>Pseudomonadati</taxon>
        <taxon>Pseudomonadota</taxon>
        <taxon>Gammaproteobacteria</taxon>
        <taxon>Lysobacterales</taxon>
        <taxon>Lysobacteraceae</taxon>
        <taxon>Xanthomonas</taxon>
    </lineage>
</organism>
<dbReference type="Proteomes" id="UP001320843">
    <property type="component" value="Unassembled WGS sequence"/>
</dbReference>
<feature type="signal peptide" evidence="10">
    <location>
        <begin position="1"/>
        <end position="24"/>
    </location>
</feature>
<dbReference type="InterPro" id="IPR002326">
    <property type="entry name" value="Cyt_c1"/>
</dbReference>
<dbReference type="PROSITE" id="PS51007">
    <property type="entry name" value="CYTC"/>
    <property type="match status" value="1"/>
</dbReference>
<name>A0ABT3DT41_9XANT</name>
<evidence type="ECO:0000256" key="10">
    <source>
        <dbReference type="SAM" id="SignalP"/>
    </source>
</evidence>
<dbReference type="InterPro" id="IPR009056">
    <property type="entry name" value="Cyt_c-like_dom"/>
</dbReference>
<dbReference type="PANTHER" id="PTHR10266:SF3">
    <property type="entry name" value="CYTOCHROME C1, HEME PROTEIN, MITOCHONDRIAL"/>
    <property type="match status" value="1"/>
</dbReference>
<protein>
    <submittedName>
        <fullName evidence="12">Ammonia monooxygenase gamma subunit</fullName>
    </submittedName>
</protein>
<evidence type="ECO:0000256" key="4">
    <source>
        <dbReference type="ARBA" id="ARBA00022723"/>
    </source>
</evidence>
<evidence type="ECO:0000256" key="8">
    <source>
        <dbReference type="PROSITE-ProRule" id="PRU00433"/>
    </source>
</evidence>
<accession>A0ABT3DT41</accession>
<keyword evidence="2 8" id="KW-0349">Heme</keyword>
<evidence type="ECO:0000313" key="13">
    <source>
        <dbReference type="Proteomes" id="UP001320843"/>
    </source>
</evidence>
<keyword evidence="10" id="KW-0732">Signal</keyword>
<evidence type="ECO:0000256" key="2">
    <source>
        <dbReference type="ARBA" id="ARBA00022617"/>
    </source>
</evidence>
<comment type="subcellular location">
    <subcellularLocation>
        <location evidence="1">Membrane</location>
    </subcellularLocation>
</comment>
<keyword evidence="12" id="KW-0560">Oxidoreductase</keyword>
<keyword evidence="5 9" id="KW-1133">Transmembrane helix</keyword>
<dbReference type="RefSeq" id="WP_267083222.1">
    <property type="nucleotide sequence ID" value="NZ_CP099530.1"/>
</dbReference>
<dbReference type="PRINTS" id="PR00603">
    <property type="entry name" value="CYTOCHROMEC1"/>
</dbReference>
<feature type="transmembrane region" description="Helical" evidence="9">
    <location>
        <begin position="221"/>
        <end position="239"/>
    </location>
</feature>
<keyword evidence="13" id="KW-1185">Reference proteome</keyword>
<comment type="caution">
    <text evidence="12">The sequence shown here is derived from an EMBL/GenBank/DDBJ whole genome shotgun (WGS) entry which is preliminary data.</text>
</comment>
<sequence length="248" mass="27613">MTKRLIAVFAGVVSALLLSVSAMAAEGAATLQAGNDLGDRASLQRGAKLFMNYCSGCHSLKYLRYQRMAEDLGLSEDEVMHNLNFTGAKIGEHIETAMPHDAATKWFGKAPPDLSLIARVRGTDWVYTYLKSFYLDQSRPLGWNNKLFANASMPNPLWDLQGLQQPVYGKAEQPGVDKPVERLQLATPGKQSPAEFDQTVRDISNFLEYAGEPAALKRQSLGVWVVLFLALLTFLAYLLKKEYWKDVH</sequence>
<evidence type="ECO:0000256" key="1">
    <source>
        <dbReference type="ARBA" id="ARBA00004370"/>
    </source>
</evidence>
<dbReference type="Gene3D" id="1.20.5.100">
    <property type="entry name" value="Cytochrome c1, transmembrane anchor, C-terminal"/>
    <property type="match status" value="1"/>
</dbReference>
<evidence type="ECO:0000313" key="12">
    <source>
        <dbReference type="EMBL" id="MCW0398671.1"/>
    </source>
</evidence>
<dbReference type="Pfam" id="PF02167">
    <property type="entry name" value="Cytochrom_C1"/>
    <property type="match status" value="1"/>
</dbReference>
<evidence type="ECO:0000256" key="7">
    <source>
        <dbReference type="ARBA" id="ARBA00023136"/>
    </source>
</evidence>
<evidence type="ECO:0000256" key="6">
    <source>
        <dbReference type="ARBA" id="ARBA00023004"/>
    </source>
</evidence>
<dbReference type="Gene3D" id="1.10.760.10">
    <property type="entry name" value="Cytochrome c-like domain"/>
    <property type="match status" value="1"/>
</dbReference>
<evidence type="ECO:0000256" key="5">
    <source>
        <dbReference type="ARBA" id="ARBA00022989"/>
    </source>
</evidence>
<dbReference type="GO" id="GO:0004497">
    <property type="term" value="F:monooxygenase activity"/>
    <property type="evidence" value="ECO:0007669"/>
    <property type="project" value="UniProtKB-KW"/>
</dbReference>
<dbReference type="EMBL" id="JANFWR010000006">
    <property type="protein sequence ID" value="MCW0398671.1"/>
    <property type="molecule type" value="Genomic_DNA"/>
</dbReference>
<proteinExistence type="predicted"/>
<evidence type="ECO:0000256" key="9">
    <source>
        <dbReference type="SAM" id="Phobius"/>
    </source>
</evidence>
<keyword evidence="6 8" id="KW-0408">Iron</keyword>
<gene>
    <name evidence="12" type="ORF">NB700_001227</name>
</gene>
<reference evidence="12 13" key="1">
    <citation type="submission" date="2022-06" db="EMBL/GenBank/DDBJ databases">
        <title>Dynamics of rice microbiomes reveals core vertical transmitted seed endophytes.</title>
        <authorList>
            <person name="Liao K."/>
            <person name="Zhang X."/>
        </authorList>
    </citation>
    <scope>NUCLEOTIDE SEQUENCE [LARGE SCALE GENOMIC DNA]</scope>
    <source>
        <strain evidence="12 13">YT10-10-1</strain>
    </source>
</reference>
<evidence type="ECO:0000259" key="11">
    <source>
        <dbReference type="PROSITE" id="PS51007"/>
    </source>
</evidence>
<keyword evidence="4 8" id="KW-0479">Metal-binding</keyword>